<name>A0A6B0U393_IXORI</name>
<protein>
    <submittedName>
        <fullName evidence="2">Putative secreted protein</fullName>
    </submittedName>
</protein>
<feature type="compositionally biased region" description="Low complexity" evidence="1">
    <location>
        <begin position="49"/>
        <end position="63"/>
    </location>
</feature>
<dbReference type="AlphaFoldDB" id="A0A6B0U393"/>
<evidence type="ECO:0000313" key="2">
    <source>
        <dbReference type="EMBL" id="MXU83174.1"/>
    </source>
</evidence>
<proteinExistence type="predicted"/>
<dbReference type="EMBL" id="GIFC01001091">
    <property type="protein sequence ID" value="MXU83174.1"/>
    <property type="molecule type" value="Transcribed_RNA"/>
</dbReference>
<evidence type="ECO:0000256" key="1">
    <source>
        <dbReference type="SAM" id="MobiDB-lite"/>
    </source>
</evidence>
<sequence length="74" mass="8252">MLLSVCRRHLAHCCVSVALCQRSAWACQSVRERRLQRRCARPAPLLRGSAPRTSSPASSSYYRMRTAPNSTSTS</sequence>
<accession>A0A6B0U393</accession>
<reference evidence="2" key="1">
    <citation type="submission" date="2019-12" db="EMBL/GenBank/DDBJ databases">
        <title>An insight into the sialome of adult female Ixodes ricinus ticks feeding for 6 days.</title>
        <authorList>
            <person name="Perner J."/>
            <person name="Ribeiro J.M.C."/>
        </authorList>
    </citation>
    <scope>NUCLEOTIDE SEQUENCE</scope>
    <source>
        <strain evidence="2">Semi-engorged</strain>
        <tissue evidence="2">Salivary glands</tissue>
    </source>
</reference>
<feature type="region of interest" description="Disordered" evidence="1">
    <location>
        <begin position="45"/>
        <end position="74"/>
    </location>
</feature>
<organism evidence="2">
    <name type="scientific">Ixodes ricinus</name>
    <name type="common">Common tick</name>
    <name type="synonym">Acarus ricinus</name>
    <dbReference type="NCBI Taxonomy" id="34613"/>
    <lineage>
        <taxon>Eukaryota</taxon>
        <taxon>Metazoa</taxon>
        <taxon>Ecdysozoa</taxon>
        <taxon>Arthropoda</taxon>
        <taxon>Chelicerata</taxon>
        <taxon>Arachnida</taxon>
        <taxon>Acari</taxon>
        <taxon>Parasitiformes</taxon>
        <taxon>Ixodida</taxon>
        <taxon>Ixodoidea</taxon>
        <taxon>Ixodidae</taxon>
        <taxon>Ixodinae</taxon>
        <taxon>Ixodes</taxon>
    </lineage>
</organism>